<sequence length="245" mass="28090">MLARTSTLAIVASLAAFIEVKKINDDKFKKTKFNVSRLSHLPLFLSLTDFLLSSASQQVHDATEHDKNFNQIDAKNKDVLKAVDFRKDDDDFFYKRGLDSIDFIDSDFVDSSLIDTPFIGLGVDTDFIGVDSIDDVSDFGFGILRKRWDGDGEDIKFIEVKAVNEDKFKKTNFNVHDRTEHDKNFNQVEAKDKDVLKVVDFRKDDDDFDVRPSLLLTRSRRSLTSPSPSHTRQHFRGGKFGDDYY</sequence>
<evidence type="ECO:0000313" key="2">
    <source>
        <dbReference type="EMBL" id="CRX79263.1"/>
    </source>
</evidence>
<protein>
    <submittedName>
        <fullName evidence="2">Uncharacterized protein</fullName>
    </submittedName>
</protein>
<name>A0A0H5FUW2_9BASI</name>
<dbReference type="EMBL" id="LN868512">
    <property type="protein sequence ID" value="CRX79263.1"/>
    <property type="molecule type" value="Genomic_DNA"/>
</dbReference>
<accession>A0A0H5FUW2</accession>
<dbReference type="AlphaFoldDB" id="A0A0H5FUW2"/>
<proteinExistence type="predicted"/>
<reference evidence="2" key="1">
    <citation type="submission" date="2015-06" db="EMBL/GenBank/DDBJ databases">
        <title>Genetic Architecture Underlying Mating-Type Determination in the Yeast Leucosporidium scottii and the Evolution of Mating Systems in Basidiomycetes.</title>
        <authorList>
            <person name="Maia T.M."/>
            <person name="Lopes S."/>
            <person name="Almeida J.M.G.C.F."/>
            <person name="Rosa L.H."/>
            <person name="Sampaio J.P."/>
            <person name="Goncalves P."/>
            <person name="Coelho M.A."/>
        </authorList>
    </citation>
    <scope>NUCLEOTIDE SEQUENCE</scope>
</reference>
<evidence type="ECO:0000256" key="1">
    <source>
        <dbReference type="SAM" id="MobiDB-lite"/>
    </source>
</evidence>
<organism evidence="2">
    <name type="scientific">Leucosporidium scottii</name>
    <dbReference type="NCBI Taxonomy" id="5278"/>
    <lineage>
        <taxon>Eukaryota</taxon>
        <taxon>Fungi</taxon>
        <taxon>Dikarya</taxon>
        <taxon>Basidiomycota</taxon>
        <taxon>Pucciniomycotina</taxon>
        <taxon>Microbotryomycetes</taxon>
        <taxon>Leucosporidiales</taxon>
        <taxon>Leucosporidium</taxon>
    </lineage>
</organism>
<feature type="region of interest" description="Disordered" evidence="1">
    <location>
        <begin position="219"/>
        <end position="245"/>
    </location>
</feature>
<feature type="compositionally biased region" description="Low complexity" evidence="1">
    <location>
        <begin position="219"/>
        <end position="229"/>
    </location>
</feature>